<comment type="caution">
    <text evidence="2">The sequence shown here is derived from an EMBL/GenBank/DDBJ whole genome shotgun (WGS) entry which is preliminary data.</text>
</comment>
<keyword evidence="1" id="KW-1133">Transmembrane helix</keyword>
<evidence type="ECO:0000313" key="2">
    <source>
        <dbReference type="EMBL" id="GBM93562.1"/>
    </source>
</evidence>
<gene>
    <name evidence="2" type="ORF">AVEN_142406_1</name>
</gene>
<proteinExistence type="predicted"/>
<organism evidence="2 3">
    <name type="scientific">Araneus ventricosus</name>
    <name type="common">Orbweaver spider</name>
    <name type="synonym">Epeira ventricosa</name>
    <dbReference type="NCBI Taxonomy" id="182803"/>
    <lineage>
        <taxon>Eukaryota</taxon>
        <taxon>Metazoa</taxon>
        <taxon>Ecdysozoa</taxon>
        <taxon>Arthropoda</taxon>
        <taxon>Chelicerata</taxon>
        <taxon>Arachnida</taxon>
        <taxon>Araneae</taxon>
        <taxon>Araneomorphae</taxon>
        <taxon>Entelegynae</taxon>
        <taxon>Araneoidea</taxon>
        <taxon>Araneidae</taxon>
        <taxon>Araneus</taxon>
    </lineage>
</organism>
<dbReference type="EMBL" id="BGPR01003884">
    <property type="protein sequence ID" value="GBM93562.1"/>
    <property type="molecule type" value="Genomic_DNA"/>
</dbReference>
<keyword evidence="1" id="KW-0812">Transmembrane</keyword>
<keyword evidence="1" id="KW-0472">Membrane</keyword>
<feature type="transmembrane region" description="Helical" evidence="1">
    <location>
        <begin position="54"/>
        <end position="72"/>
    </location>
</feature>
<sequence>MVTQGDPSLHFYFSKTRMKTLEGLTSYHQPIPAREGLAQWCDDELDLLHMLRSILHWITIGLFLEFLTNTKFRRCKKSGIWRLVQLLVLHQVENVTLSCVTSVGWRTAVA</sequence>
<reference evidence="2 3" key="1">
    <citation type="journal article" date="2019" name="Sci. Rep.">
        <title>Orb-weaving spider Araneus ventricosus genome elucidates the spidroin gene catalogue.</title>
        <authorList>
            <person name="Kono N."/>
            <person name="Nakamura H."/>
            <person name="Ohtoshi R."/>
            <person name="Moran D.A.P."/>
            <person name="Shinohara A."/>
            <person name="Yoshida Y."/>
            <person name="Fujiwara M."/>
            <person name="Mori M."/>
            <person name="Tomita M."/>
            <person name="Arakawa K."/>
        </authorList>
    </citation>
    <scope>NUCLEOTIDE SEQUENCE [LARGE SCALE GENOMIC DNA]</scope>
</reference>
<evidence type="ECO:0000313" key="3">
    <source>
        <dbReference type="Proteomes" id="UP000499080"/>
    </source>
</evidence>
<keyword evidence="3" id="KW-1185">Reference proteome</keyword>
<accession>A0A4Y2JW90</accession>
<dbReference type="AlphaFoldDB" id="A0A4Y2JW90"/>
<protein>
    <submittedName>
        <fullName evidence="2">Uncharacterized protein</fullName>
    </submittedName>
</protein>
<dbReference type="Proteomes" id="UP000499080">
    <property type="component" value="Unassembled WGS sequence"/>
</dbReference>
<name>A0A4Y2JW90_ARAVE</name>
<evidence type="ECO:0000256" key="1">
    <source>
        <dbReference type="SAM" id="Phobius"/>
    </source>
</evidence>